<dbReference type="RefSeq" id="WP_130846162.1">
    <property type="nucleotide sequence ID" value="NZ_BJDY01000007.1"/>
</dbReference>
<gene>
    <name evidence="2" type="ORF">MUDAN_MDHGFNIF_01807</name>
</gene>
<sequence length="122" mass="14342">MNFALAEWFGFNQRVKQDMIFEKEINGERVTKKVYGRFNWWALLFTWFYALFSPRCQVRFFIIKATVPFLAMILVNTIVGLFFVDDVVLIVGLIGDIWYGFMFETWFKNQLVADGFEPVAAA</sequence>
<evidence type="ECO:0000313" key="3">
    <source>
        <dbReference type="Proteomes" id="UP000289996"/>
    </source>
</evidence>
<keyword evidence="1" id="KW-0812">Transmembrane</keyword>
<dbReference type="Proteomes" id="UP000289996">
    <property type="component" value="Unassembled WGS sequence"/>
</dbReference>
<keyword evidence="3" id="KW-1185">Reference proteome</keyword>
<keyword evidence="1" id="KW-1133">Transmembrane helix</keyword>
<dbReference type="OrthoDB" id="2296311at2"/>
<dbReference type="AlphaFoldDB" id="A0A660E297"/>
<protein>
    <recommendedName>
        <fullName evidence="4">DUF2628 domain-containing protein</fullName>
    </recommendedName>
</protein>
<organism evidence="2 3">
    <name type="scientific">Lactiplantibacillus mudanjiangensis</name>
    <dbReference type="NCBI Taxonomy" id="1296538"/>
    <lineage>
        <taxon>Bacteria</taxon>
        <taxon>Bacillati</taxon>
        <taxon>Bacillota</taxon>
        <taxon>Bacilli</taxon>
        <taxon>Lactobacillales</taxon>
        <taxon>Lactobacillaceae</taxon>
        <taxon>Lactiplantibacillus</taxon>
    </lineage>
</organism>
<evidence type="ECO:0000313" key="2">
    <source>
        <dbReference type="EMBL" id="VDG30256.1"/>
    </source>
</evidence>
<proteinExistence type="predicted"/>
<feature type="transmembrane region" description="Helical" evidence="1">
    <location>
        <begin position="61"/>
        <end position="83"/>
    </location>
</feature>
<accession>A0A660E297</accession>
<name>A0A660E297_9LACO</name>
<feature type="transmembrane region" description="Helical" evidence="1">
    <location>
        <begin position="89"/>
        <end position="107"/>
    </location>
</feature>
<evidence type="ECO:0008006" key="4">
    <source>
        <dbReference type="Google" id="ProtNLM"/>
    </source>
</evidence>
<reference evidence="2 3" key="1">
    <citation type="submission" date="2018-11" db="EMBL/GenBank/DDBJ databases">
        <authorList>
            <person name="Wuyts S."/>
        </authorList>
    </citation>
    <scope>NUCLEOTIDE SEQUENCE [LARGE SCALE GENOMIC DNA]</scope>
    <source>
        <strain evidence="2">Lactobacillus mudanjiangensis AMBF249</strain>
    </source>
</reference>
<evidence type="ECO:0000256" key="1">
    <source>
        <dbReference type="SAM" id="Phobius"/>
    </source>
</evidence>
<keyword evidence="1" id="KW-0472">Membrane</keyword>
<feature type="transmembrane region" description="Helical" evidence="1">
    <location>
        <begin position="38"/>
        <end position="54"/>
    </location>
</feature>
<dbReference type="EMBL" id="UYIG01000185">
    <property type="protein sequence ID" value="VDG30256.1"/>
    <property type="molecule type" value="Genomic_DNA"/>
</dbReference>